<feature type="transmembrane region" description="Helical" evidence="14">
    <location>
        <begin position="240"/>
        <end position="258"/>
    </location>
</feature>
<accession>A0AAW9R5V2</accession>
<feature type="binding site" evidence="13">
    <location>
        <position position="322"/>
    </location>
    <ligand>
        <name>K(+)</name>
        <dbReference type="ChEBI" id="CHEBI:29103"/>
    </ligand>
</feature>
<feature type="transmembrane region" description="Helical" evidence="14">
    <location>
        <begin position="73"/>
        <end position="94"/>
    </location>
</feature>
<evidence type="ECO:0000256" key="11">
    <source>
        <dbReference type="ARBA" id="ARBA00023136"/>
    </source>
</evidence>
<keyword evidence="4 12" id="KW-1003">Cell membrane</keyword>
<dbReference type="AlphaFoldDB" id="A0AAW9R5V2"/>
<feature type="binding site" evidence="13">
    <location>
        <position position="321"/>
    </location>
    <ligand>
        <name>K(+)</name>
        <dbReference type="ChEBI" id="CHEBI:29103"/>
    </ligand>
</feature>
<feature type="binding site" evidence="13">
    <location>
        <position position="114"/>
    </location>
    <ligand>
        <name>K(+)</name>
        <dbReference type="ChEBI" id="CHEBI:29103"/>
    </ligand>
</feature>
<dbReference type="PANTHER" id="PTHR32024">
    <property type="entry name" value="TRK SYSTEM POTASSIUM UPTAKE PROTEIN TRKG-RELATED"/>
    <property type="match status" value="1"/>
</dbReference>
<feature type="binding site" evidence="13">
    <location>
        <position position="439"/>
    </location>
    <ligand>
        <name>K(+)</name>
        <dbReference type="ChEBI" id="CHEBI:29103"/>
    </ligand>
</feature>
<dbReference type="PIRSF" id="PIRSF006247">
    <property type="entry name" value="TrkH"/>
    <property type="match status" value="1"/>
</dbReference>
<evidence type="ECO:0000256" key="13">
    <source>
        <dbReference type="PIRSR" id="PIRSR006247-1"/>
    </source>
</evidence>
<dbReference type="Pfam" id="PF02386">
    <property type="entry name" value="TrkH"/>
    <property type="match status" value="1"/>
</dbReference>
<keyword evidence="9 14" id="KW-1133">Transmembrane helix</keyword>
<comment type="caution">
    <text evidence="15">The sequence shown here is derived from an EMBL/GenBank/DDBJ whole genome shotgun (WGS) entry which is preliminary data.</text>
</comment>
<keyword evidence="10 12" id="KW-0406">Ion transport</keyword>
<keyword evidence="13" id="KW-0479">Metal-binding</keyword>
<keyword evidence="7 14" id="KW-0812">Transmembrane</keyword>
<dbReference type="GO" id="GO:0005886">
    <property type="term" value="C:plasma membrane"/>
    <property type="evidence" value="ECO:0007669"/>
    <property type="project" value="UniProtKB-SubCell"/>
</dbReference>
<keyword evidence="16" id="KW-1185">Reference proteome</keyword>
<keyword evidence="8 12" id="KW-0630">Potassium</keyword>
<name>A0AAW9R5V2_9GAMM</name>
<sequence length="486" mass="51853">MPLPRRYLSIQKALGALLALTSLFPLPALLLALVLGEDTAAAFGQAMLVAAGLGAILWWPVRTVRYDLRLRDGFLIASGSWMLASMVATLPFVLGLPELPFTQAAFEAVSGLTTTGASVFTGLDGLPRSMLLYRQSLNFYGGLGLVLLAVAILPMLRVGGMQLFRAEVTGPTKDTKLTPRIAETAKALWKVYLGLNLLCALAYWAAGMSLFDAICHALSTVATAGFSTHDAGFGYWNNPMVEVVATGFMLVGGINFGLHYMAWRRASTAPYHGDTELRFFLLLVALVALAVTLALWLGGAYPTLGEAFRHAIFQSVSNITTTGFTKDDFSLWPSFAPLLLVMVAFVGGSSSSTSGGMKVARVTMAIRQGLREIKQLVHPKGQFIVKMGGRRVSESIVLSVGGFCTLYVLCFVMVTLALAAVGLDVVTAFTAAAASINNLGPGLGEVSASFGTLPPAALWICSFAMILGRLEVFTVLVLFAPSFWRE</sequence>
<evidence type="ECO:0000256" key="5">
    <source>
        <dbReference type="ARBA" id="ARBA00022519"/>
    </source>
</evidence>
<feature type="transmembrane region" description="Helical" evidence="14">
    <location>
        <begin position="329"/>
        <end position="348"/>
    </location>
</feature>
<evidence type="ECO:0000256" key="8">
    <source>
        <dbReference type="ARBA" id="ARBA00022958"/>
    </source>
</evidence>
<dbReference type="InterPro" id="IPR003445">
    <property type="entry name" value="Cat_transpt"/>
</dbReference>
<evidence type="ECO:0000256" key="2">
    <source>
        <dbReference type="ARBA" id="ARBA00009137"/>
    </source>
</evidence>
<evidence type="ECO:0000256" key="1">
    <source>
        <dbReference type="ARBA" id="ARBA00004429"/>
    </source>
</evidence>
<gene>
    <name evidence="15" type="ORF">WB794_06705</name>
</gene>
<dbReference type="RefSeq" id="WP_337335076.1">
    <property type="nucleotide sequence ID" value="NZ_JBBDHC010000007.1"/>
</dbReference>
<dbReference type="NCBIfam" id="TIGR00933">
    <property type="entry name" value="2a38"/>
    <property type="match status" value="1"/>
</dbReference>
<dbReference type="Proteomes" id="UP001364472">
    <property type="component" value="Unassembled WGS sequence"/>
</dbReference>
<feature type="transmembrane region" description="Helical" evidence="14">
    <location>
        <begin position="187"/>
        <end position="206"/>
    </location>
</feature>
<feature type="binding site" evidence="13">
    <location>
        <position position="438"/>
    </location>
    <ligand>
        <name>K(+)</name>
        <dbReference type="ChEBI" id="CHEBI:29103"/>
    </ligand>
</feature>
<evidence type="ECO:0000256" key="12">
    <source>
        <dbReference type="PIRNR" id="PIRNR006247"/>
    </source>
</evidence>
<evidence type="ECO:0000313" key="16">
    <source>
        <dbReference type="Proteomes" id="UP001364472"/>
    </source>
</evidence>
<proteinExistence type="inferred from homology"/>
<evidence type="ECO:0000256" key="10">
    <source>
        <dbReference type="ARBA" id="ARBA00023065"/>
    </source>
</evidence>
<dbReference type="EMBL" id="JBBDHC010000007">
    <property type="protein sequence ID" value="MEJ1249361.1"/>
    <property type="molecule type" value="Genomic_DNA"/>
</dbReference>
<keyword evidence="3 12" id="KW-0813">Transport</keyword>
<evidence type="ECO:0000256" key="4">
    <source>
        <dbReference type="ARBA" id="ARBA00022475"/>
    </source>
</evidence>
<feature type="transmembrane region" description="Helical" evidence="14">
    <location>
        <begin position="42"/>
        <end position="61"/>
    </location>
</feature>
<organism evidence="15 16">
    <name type="scientific">Denitratimonas tolerans</name>
    <dbReference type="NCBI Taxonomy" id="1338420"/>
    <lineage>
        <taxon>Bacteria</taxon>
        <taxon>Pseudomonadati</taxon>
        <taxon>Pseudomonadota</taxon>
        <taxon>Gammaproteobacteria</taxon>
        <taxon>Lysobacterales</taxon>
        <taxon>Lysobacteraceae</taxon>
        <taxon>Denitratimonas</taxon>
    </lineage>
</organism>
<feature type="transmembrane region" description="Helical" evidence="14">
    <location>
        <begin position="137"/>
        <end position="156"/>
    </location>
</feature>
<keyword evidence="11 12" id="KW-0472">Membrane</keyword>
<feature type="transmembrane region" description="Helical" evidence="14">
    <location>
        <begin position="396"/>
        <end position="421"/>
    </location>
</feature>
<protein>
    <recommendedName>
        <fullName evidence="12">Trk system potassium uptake protein</fullName>
    </recommendedName>
</protein>
<evidence type="ECO:0000256" key="3">
    <source>
        <dbReference type="ARBA" id="ARBA00022448"/>
    </source>
</evidence>
<dbReference type="GO" id="GO:0015379">
    <property type="term" value="F:potassium:chloride symporter activity"/>
    <property type="evidence" value="ECO:0007669"/>
    <property type="project" value="InterPro"/>
</dbReference>
<feature type="transmembrane region" description="Helical" evidence="14">
    <location>
        <begin position="279"/>
        <end position="299"/>
    </location>
</feature>
<comment type="similarity">
    <text evidence="2 12">Belongs to the TrkH potassium transport family.</text>
</comment>
<dbReference type="GO" id="GO:0046872">
    <property type="term" value="F:metal ion binding"/>
    <property type="evidence" value="ECO:0007669"/>
    <property type="project" value="UniProtKB-KW"/>
</dbReference>
<keyword evidence="5 12" id="KW-0997">Cell inner membrane</keyword>
<dbReference type="InterPro" id="IPR004772">
    <property type="entry name" value="TrkH"/>
</dbReference>
<comment type="subcellular location">
    <subcellularLocation>
        <location evidence="1 12">Cell inner membrane</location>
        <topology evidence="1 12">Multi-pass membrane protein</topology>
    </subcellularLocation>
</comment>
<keyword evidence="6 12" id="KW-0633">Potassium transport</keyword>
<dbReference type="PANTHER" id="PTHR32024:SF2">
    <property type="entry name" value="TRK SYSTEM POTASSIUM UPTAKE PROTEIN TRKG-RELATED"/>
    <property type="match status" value="1"/>
</dbReference>
<evidence type="ECO:0000256" key="14">
    <source>
        <dbReference type="SAM" id="Phobius"/>
    </source>
</evidence>
<evidence type="ECO:0000256" key="6">
    <source>
        <dbReference type="ARBA" id="ARBA00022538"/>
    </source>
</evidence>
<evidence type="ECO:0000313" key="15">
    <source>
        <dbReference type="EMBL" id="MEJ1249361.1"/>
    </source>
</evidence>
<evidence type="ECO:0000256" key="7">
    <source>
        <dbReference type="ARBA" id="ARBA00022692"/>
    </source>
</evidence>
<feature type="transmembrane region" description="Helical" evidence="14">
    <location>
        <begin position="456"/>
        <end position="480"/>
    </location>
</feature>
<reference evidence="15 16" key="1">
    <citation type="journal article" date="2016" name="Antonie Van Leeuwenhoek">
        <title>Denitratimonas tolerans gen. nov., sp. nov., a denitrifying bacterium isolated from a bioreactor for tannery wastewater treatment.</title>
        <authorList>
            <person name="Han S.I."/>
            <person name="Kim J.O."/>
            <person name="Lee Y.R."/>
            <person name="Ekpeghere K.I."/>
            <person name="Koh S.C."/>
            <person name="Whang K.S."/>
        </authorList>
    </citation>
    <scope>NUCLEOTIDE SEQUENCE [LARGE SCALE GENOMIC DNA]</scope>
    <source>
        <strain evidence="15 16">KACC 17565</strain>
    </source>
</reference>
<comment type="function">
    <text evidence="12">Low-affinity potassium transport system. Interacts with Trk system potassium uptake protein TrkA.</text>
</comment>
<feature type="binding site" evidence="13">
    <location>
        <position position="115"/>
    </location>
    <ligand>
        <name>K(+)</name>
        <dbReference type="ChEBI" id="CHEBI:29103"/>
    </ligand>
</feature>
<evidence type="ECO:0000256" key="9">
    <source>
        <dbReference type="ARBA" id="ARBA00022989"/>
    </source>
</evidence>